<accession>A0A4Q7PG57</accession>
<sequence>MREPNKKLMKIINFLIAVFLGTTFYAQEIQVTGKVTDASGMALPGVNVIVKGTNNGSVTDFDGNYTVNNVQSSSVLVFSYVGFTTKEVVIGNNRQINVTLEEDFESLEQVVVIGYGTQTKKEITGAVSVVGADDITDLNPVRVEQALQGQVAGVNVTSTSGSPGSASNIRIRGISTNGDSRPLILVDGNVIEDLSTVNPNDIESINILKDATAGIYGVRAANGVILITTKSGRKNQDMTFELNTYSGFQTTTREIPVLNATEYGLIINEAYASGGEQLPFPDVSGLGEGTDWQDEVFKVAPISEVNFSVKGGGEKFSYSSSVAYLNQDGIVGGSKSNFDRFTGRINYTLEIGENLKFSTANIWTKTSRKTLPENVLGSVLFNALNMAPTFTVRDENGDFTLAEGLGNEVINPVAQVANTFNDTWVDKIAATFGLEYNFWDVFTAESRFQFNYSEVESKFFSPEVFYGAGKVFNVDRNSITESKNIFRDFTWDSFFKYENTFGDDHNLKALLGMSVFRTSGDFSSFTGFDIAGNSYANASIANASDVVDNFQNGGDSFDTRLLSYFTRVQYDYQGKYLFSAIVRRDGSTAFGPKNRFGYFPSASAGWVISDESFVNTGKFLNFLKLRGSYGIIGNDRIPAYRYVSLLNGEGAYVIDDELRFGTAIGALSNPEIRWEKQKTLDIGFDARIINDQFDITFDYFKKRTEDLLVIAPVSGILGVGAPGSSPPVINAGIVENTGFEFRIAYNKRFSDNFSFNASYNFTTLDNEVIFVDNDNGFIPGGSFGVGQDPPSRMEAGKPIGYFYGLQTNGIFQNQAEVEAHGAQPNAAPGDLRYVDIDGNGIIDSNDRTDIGNPIPEFTMGLNIGFNWKNFDFTSYSFASLGNDIVRNYERNQPLVNRRIGFLDRWTGPGSTNEFPRVTTAANTNNLFSDFYVEDGSFLRIQNVQLGYSLSERFTEAMGIDKLRIYFSVNNLYTFTEYSGYDPSASSGAPIGGGIDQGFYPVPRTYLAGVNLKF</sequence>
<dbReference type="InterPro" id="IPR008969">
    <property type="entry name" value="CarboxyPept-like_regulatory"/>
</dbReference>
<dbReference type="AlphaFoldDB" id="A0A4Q7PG57"/>
<keyword evidence="7 8" id="KW-0998">Cell outer membrane</keyword>
<dbReference type="PANTHER" id="PTHR30069:SF29">
    <property type="entry name" value="HEMOGLOBIN AND HEMOGLOBIN-HAPTOGLOBIN-BINDING PROTEIN 1-RELATED"/>
    <property type="match status" value="1"/>
</dbReference>
<dbReference type="InterPro" id="IPR023996">
    <property type="entry name" value="TonB-dep_OMP_SusC/RagA"/>
</dbReference>
<dbReference type="Gene3D" id="2.60.40.1120">
    <property type="entry name" value="Carboxypeptidase-like, regulatory domain"/>
    <property type="match status" value="1"/>
</dbReference>
<reference evidence="10 11" key="1">
    <citation type="submission" date="2019-02" db="EMBL/GenBank/DDBJ databases">
        <title>Genomic Encyclopedia of Type Strains, Phase IV (KMG-IV): sequencing the most valuable type-strain genomes for metagenomic binning, comparative biology and taxonomic classification.</title>
        <authorList>
            <person name="Goeker M."/>
        </authorList>
    </citation>
    <scope>NUCLEOTIDE SEQUENCE [LARGE SCALE GENOMIC DNA]</scope>
    <source>
        <strain evidence="10 11">DSM 17196</strain>
    </source>
</reference>
<dbReference type="InterPro" id="IPR037066">
    <property type="entry name" value="Plug_dom_sf"/>
</dbReference>
<dbReference type="Pfam" id="PF13715">
    <property type="entry name" value="CarbopepD_reg_2"/>
    <property type="match status" value="1"/>
</dbReference>
<evidence type="ECO:0000256" key="7">
    <source>
        <dbReference type="ARBA" id="ARBA00023237"/>
    </source>
</evidence>
<dbReference type="InterPro" id="IPR012910">
    <property type="entry name" value="Plug_dom"/>
</dbReference>
<dbReference type="Gene3D" id="2.170.130.10">
    <property type="entry name" value="TonB-dependent receptor, plug domain"/>
    <property type="match status" value="1"/>
</dbReference>
<dbReference type="SUPFAM" id="SSF49464">
    <property type="entry name" value="Carboxypeptidase regulatory domain-like"/>
    <property type="match status" value="1"/>
</dbReference>
<keyword evidence="6 8" id="KW-0472">Membrane</keyword>
<dbReference type="GO" id="GO:0044718">
    <property type="term" value="P:siderophore transmembrane transport"/>
    <property type="evidence" value="ECO:0007669"/>
    <property type="project" value="TreeGrafter"/>
</dbReference>
<gene>
    <name evidence="10" type="ORF">EV197_0694</name>
</gene>
<dbReference type="PROSITE" id="PS52016">
    <property type="entry name" value="TONB_DEPENDENT_REC_3"/>
    <property type="match status" value="1"/>
</dbReference>
<keyword evidence="4 8" id="KW-0812">Transmembrane</keyword>
<evidence type="ECO:0000256" key="1">
    <source>
        <dbReference type="ARBA" id="ARBA00004571"/>
    </source>
</evidence>
<keyword evidence="2 8" id="KW-0813">Transport</keyword>
<evidence type="ECO:0000256" key="3">
    <source>
        <dbReference type="ARBA" id="ARBA00022452"/>
    </source>
</evidence>
<dbReference type="SUPFAM" id="SSF56935">
    <property type="entry name" value="Porins"/>
    <property type="match status" value="1"/>
</dbReference>
<evidence type="ECO:0000313" key="11">
    <source>
        <dbReference type="Proteomes" id="UP000292262"/>
    </source>
</evidence>
<evidence type="ECO:0000259" key="9">
    <source>
        <dbReference type="Pfam" id="PF07715"/>
    </source>
</evidence>
<dbReference type="GO" id="GO:0009279">
    <property type="term" value="C:cell outer membrane"/>
    <property type="evidence" value="ECO:0007669"/>
    <property type="project" value="UniProtKB-SubCell"/>
</dbReference>
<dbReference type="InterPro" id="IPR023997">
    <property type="entry name" value="TonB-dep_OMP_SusC/RagA_CS"/>
</dbReference>
<dbReference type="InterPro" id="IPR039426">
    <property type="entry name" value="TonB-dep_rcpt-like"/>
</dbReference>
<dbReference type="PANTHER" id="PTHR30069">
    <property type="entry name" value="TONB-DEPENDENT OUTER MEMBRANE RECEPTOR"/>
    <property type="match status" value="1"/>
</dbReference>
<keyword evidence="11" id="KW-1185">Reference proteome</keyword>
<evidence type="ECO:0000256" key="8">
    <source>
        <dbReference type="PROSITE-ProRule" id="PRU01360"/>
    </source>
</evidence>
<dbReference type="NCBIfam" id="TIGR04057">
    <property type="entry name" value="SusC_RagA_signa"/>
    <property type="match status" value="1"/>
</dbReference>
<keyword evidence="5" id="KW-0732">Signal</keyword>
<evidence type="ECO:0000313" key="10">
    <source>
        <dbReference type="EMBL" id="RZS99476.1"/>
    </source>
</evidence>
<feature type="domain" description="TonB-dependent receptor plug" evidence="9">
    <location>
        <begin position="120"/>
        <end position="224"/>
    </location>
</feature>
<dbReference type="Pfam" id="PF07715">
    <property type="entry name" value="Plug"/>
    <property type="match status" value="1"/>
</dbReference>
<comment type="similarity">
    <text evidence="8">Belongs to the TonB-dependent receptor family.</text>
</comment>
<evidence type="ECO:0000256" key="2">
    <source>
        <dbReference type="ARBA" id="ARBA00022448"/>
    </source>
</evidence>
<evidence type="ECO:0000256" key="5">
    <source>
        <dbReference type="ARBA" id="ARBA00022729"/>
    </source>
</evidence>
<dbReference type="EMBL" id="SGXE01000001">
    <property type="protein sequence ID" value="RZS99476.1"/>
    <property type="molecule type" value="Genomic_DNA"/>
</dbReference>
<dbReference type="FunFam" id="2.60.40.1120:FF:000003">
    <property type="entry name" value="Outer membrane protein Omp121"/>
    <property type="match status" value="1"/>
</dbReference>
<protein>
    <submittedName>
        <fullName evidence="10">TonB-linked SusC/RagA family outer membrane protein</fullName>
    </submittedName>
</protein>
<proteinExistence type="inferred from homology"/>
<dbReference type="Gene3D" id="2.40.170.20">
    <property type="entry name" value="TonB-dependent receptor, beta-barrel domain"/>
    <property type="match status" value="1"/>
</dbReference>
<dbReference type="Proteomes" id="UP000292262">
    <property type="component" value="Unassembled WGS sequence"/>
</dbReference>
<dbReference type="InterPro" id="IPR036942">
    <property type="entry name" value="Beta-barrel_TonB_sf"/>
</dbReference>
<dbReference type="NCBIfam" id="TIGR04056">
    <property type="entry name" value="OMP_RagA_SusC"/>
    <property type="match status" value="1"/>
</dbReference>
<comment type="caution">
    <text evidence="10">The sequence shown here is derived from an EMBL/GenBank/DDBJ whole genome shotgun (WGS) entry which is preliminary data.</text>
</comment>
<name>A0A4Q7PG57_9FLAO</name>
<keyword evidence="3 8" id="KW-1134">Transmembrane beta strand</keyword>
<dbReference type="GO" id="GO:0015344">
    <property type="term" value="F:siderophore uptake transmembrane transporter activity"/>
    <property type="evidence" value="ECO:0007669"/>
    <property type="project" value="TreeGrafter"/>
</dbReference>
<organism evidence="10 11">
    <name type="scientific">Aquimarina brevivitae</name>
    <dbReference type="NCBI Taxonomy" id="323412"/>
    <lineage>
        <taxon>Bacteria</taxon>
        <taxon>Pseudomonadati</taxon>
        <taxon>Bacteroidota</taxon>
        <taxon>Flavobacteriia</taxon>
        <taxon>Flavobacteriales</taxon>
        <taxon>Flavobacteriaceae</taxon>
        <taxon>Aquimarina</taxon>
    </lineage>
</organism>
<evidence type="ECO:0000256" key="4">
    <source>
        <dbReference type="ARBA" id="ARBA00022692"/>
    </source>
</evidence>
<evidence type="ECO:0000256" key="6">
    <source>
        <dbReference type="ARBA" id="ARBA00023136"/>
    </source>
</evidence>
<comment type="subcellular location">
    <subcellularLocation>
        <location evidence="1 8">Cell outer membrane</location>
        <topology evidence="1 8">Multi-pass membrane protein</topology>
    </subcellularLocation>
</comment>